<comment type="caution">
    <text evidence="2">The sequence shown here is derived from an EMBL/GenBank/DDBJ whole genome shotgun (WGS) entry which is preliminary data.</text>
</comment>
<gene>
    <name evidence="2" type="ORF">LITE_LOCUS26485</name>
</gene>
<name>A0AAV0M0P4_9ROSI</name>
<evidence type="ECO:0000313" key="2">
    <source>
        <dbReference type="EMBL" id="CAI0440334.1"/>
    </source>
</evidence>
<sequence>MEEPSSPKRLKTEHDQQKEEVIVAVEPMEEVLSVREEPVVDARAYVLDTSRILPPHSKFHKILQSCVYNGYDSMTDERDQAIRRKETALISQRAVEFYNSKNSTNYVVTEALFSRSVLFHLAIVCHANFTAKEENGMDTLFFAETLIYYGERAFRIRDCINLSAFEKDLLRKGCVYCREACLHPPMELCQYGANEMDDHNKFVYNKVTDSESFGSDKEDN</sequence>
<evidence type="ECO:0000259" key="1">
    <source>
        <dbReference type="Pfam" id="PF12274"/>
    </source>
</evidence>
<evidence type="ECO:0000313" key="3">
    <source>
        <dbReference type="Proteomes" id="UP001154282"/>
    </source>
</evidence>
<proteinExistence type="predicted"/>
<protein>
    <recommendedName>
        <fullName evidence="1">DUF3615 domain-containing protein</fullName>
    </recommendedName>
</protein>
<dbReference type="InterPro" id="IPR022059">
    <property type="entry name" value="DUF3615"/>
</dbReference>
<reference evidence="2" key="1">
    <citation type="submission" date="2022-08" db="EMBL/GenBank/DDBJ databases">
        <authorList>
            <person name="Gutierrez-Valencia J."/>
        </authorList>
    </citation>
    <scope>NUCLEOTIDE SEQUENCE</scope>
</reference>
<feature type="domain" description="DUF3615" evidence="1">
    <location>
        <begin position="92"/>
        <end position="184"/>
    </location>
</feature>
<dbReference type="Proteomes" id="UP001154282">
    <property type="component" value="Unassembled WGS sequence"/>
</dbReference>
<dbReference type="PANTHER" id="PTHR34710">
    <property type="entry name" value="OS03G0834100 PROTEIN"/>
    <property type="match status" value="1"/>
</dbReference>
<dbReference type="EMBL" id="CAMGYJ010000006">
    <property type="protein sequence ID" value="CAI0440334.1"/>
    <property type="molecule type" value="Genomic_DNA"/>
</dbReference>
<dbReference type="PANTHER" id="PTHR34710:SF20">
    <property type="entry name" value="OS10G0550200 PROTEIN"/>
    <property type="match status" value="1"/>
</dbReference>
<accession>A0AAV0M0P4</accession>
<organism evidence="2 3">
    <name type="scientific">Linum tenue</name>
    <dbReference type="NCBI Taxonomy" id="586396"/>
    <lineage>
        <taxon>Eukaryota</taxon>
        <taxon>Viridiplantae</taxon>
        <taxon>Streptophyta</taxon>
        <taxon>Embryophyta</taxon>
        <taxon>Tracheophyta</taxon>
        <taxon>Spermatophyta</taxon>
        <taxon>Magnoliopsida</taxon>
        <taxon>eudicotyledons</taxon>
        <taxon>Gunneridae</taxon>
        <taxon>Pentapetalae</taxon>
        <taxon>rosids</taxon>
        <taxon>fabids</taxon>
        <taxon>Malpighiales</taxon>
        <taxon>Linaceae</taxon>
        <taxon>Linum</taxon>
    </lineage>
</organism>
<dbReference type="Pfam" id="PF12274">
    <property type="entry name" value="DUF3615"/>
    <property type="match status" value="1"/>
</dbReference>
<dbReference type="AlphaFoldDB" id="A0AAV0M0P4"/>
<keyword evidence="3" id="KW-1185">Reference proteome</keyword>